<evidence type="ECO:0000313" key="10">
    <source>
        <dbReference type="EMBL" id="KAI3439080.1"/>
    </source>
</evidence>
<evidence type="ECO:0000256" key="1">
    <source>
        <dbReference type="ARBA" id="ARBA00004370"/>
    </source>
</evidence>
<feature type="transmembrane region" description="Helical" evidence="8">
    <location>
        <begin position="567"/>
        <end position="585"/>
    </location>
</feature>
<keyword evidence="4" id="KW-0029">Amino-acid transport</keyword>
<dbReference type="Proteomes" id="UP001055712">
    <property type="component" value="Unassembled WGS sequence"/>
</dbReference>
<name>A0A9D4U0Y1_CHLVU</name>
<feature type="transmembrane region" description="Helical" evidence="8">
    <location>
        <begin position="331"/>
        <end position="352"/>
    </location>
</feature>
<reference evidence="10" key="2">
    <citation type="submission" date="2020-11" db="EMBL/GenBank/DDBJ databases">
        <authorList>
            <person name="Cecchin M."/>
            <person name="Marcolungo L."/>
            <person name="Rossato M."/>
            <person name="Girolomoni L."/>
            <person name="Cosentino E."/>
            <person name="Cuine S."/>
            <person name="Li-Beisson Y."/>
            <person name="Delledonne M."/>
            <person name="Ballottari M."/>
        </authorList>
    </citation>
    <scope>NUCLEOTIDE SEQUENCE</scope>
    <source>
        <strain evidence="10">211/11P</strain>
        <tissue evidence="10">Whole cell</tissue>
    </source>
</reference>
<feature type="transmembrane region" description="Helical" evidence="8">
    <location>
        <begin position="444"/>
        <end position="466"/>
    </location>
</feature>
<comment type="caution">
    <text evidence="10">The sequence shown here is derived from an EMBL/GenBank/DDBJ whole genome shotgun (WGS) entry which is preliminary data.</text>
</comment>
<gene>
    <name evidence="10" type="ORF">D9Q98_001490</name>
</gene>
<feature type="compositionally biased region" description="Gly residues" evidence="7">
    <location>
        <begin position="257"/>
        <end position="269"/>
    </location>
</feature>
<feature type="transmembrane region" description="Helical" evidence="8">
    <location>
        <begin position="373"/>
        <end position="399"/>
    </location>
</feature>
<evidence type="ECO:0000256" key="2">
    <source>
        <dbReference type="ARBA" id="ARBA00022448"/>
    </source>
</evidence>
<reference evidence="10" key="1">
    <citation type="journal article" date="2019" name="Plant J.">
        <title>Chlorella vulgaris genome assembly and annotation reveals the molecular basis for metabolic acclimation to high light conditions.</title>
        <authorList>
            <person name="Cecchin M."/>
            <person name="Marcolungo L."/>
            <person name="Rossato M."/>
            <person name="Girolomoni L."/>
            <person name="Cosentino E."/>
            <person name="Cuine S."/>
            <person name="Li-Beisson Y."/>
            <person name="Delledonne M."/>
            <person name="Ballottari M."/>
        </authorList>
    </citation>
    <scope>NUCLEOTIDE SEQUENCE</scope>
    <source>
        <strain evidence="10">211/11P</strain>
    </source>
</reference>
<comment type="subcellular location">
    <subcellularLocation>
        <location evidence="1">Membrane</location>
    </subcellularLocation>
</comment>
<feature type="transmembrane region" description="Helical" evidence="8">
    <location>
        <begin position="526"/>
        <end position="547"/>
    </location>
</feature>
<keyword evidence="5 8" id="KW-1133">Transmembrane helix</keyword>
<dbReference type="GO" id="GO:0006865">
    <property type="term" value="P:amino acid transport"/>
    <property type="evidence" value="ECO:0007669"/>
    <property type="project" value="UniProtKB-KW"/>
</dbReference>
<dbReference type="AlphaFoldDB" id="A0A9D4U0Y1"/>
<evidence type="ECO:0000256" key="3">
    <source>
        <dbReference type="ARBA" id="ARBA00022692"/>
    </source>
</evidence>
<evidence type="ECO:0000256" key="6">
    <source>
        <dbReference type="ARBA" id="ARBA00023136"/>
    </source>
</evidence>
<feature type="transmembrane region" description="Helical" evidence="8">
    <location>
        <begin position="632"/>
        <end position="657"/>
    </location>
</feature>
<feature type="transmembrane region" description="Helical" evidence="8">
    <location>
        <begin position="486"/>
        <end position="506"/>
    </location>
</feature>
<feature type="region of interest" description="Disordered" evidence="7">
    <location>
        <begin position="103"/>
        <end position="130"/>
    </location>
</feature>
<evidence type="ECO:0000256" key="5">
    <source>
        <dbReference type="ARBA" id="ARBA00022989"/>
    </source>
</evidence>
<feature type="compositionally biased region" description="Low complexity" evidence="7">
    <location>
        <begin position="214"/>
        <end position="248"/>
    </location>
</feature>
<feature type="transmembrane region" description="Helical" evidence="8">
    <location>
        <begin position="669"/>
        <end position="696"/>
    </location>
</feature>
<evidence type="ECO:0000259" key="9">
    <source>
        <dbReference type="Pfam" id="PF01490"/>
    </source>
</evidence>
<keyword evidence="3 8" id="KW-0812">Transmembrane</keyword>
<dbReference type="Pfam" id="PF01490">
    <property type="entry name" value="Aa_trans"/>
    <property type="match status" value="1"/>
</dbReference>
<evidence type="ECO:0000256" key="8">
    <source>
        <dbReference type="SAM" id="Phobius"/>
    </source>
</evidence>
<protein>
    <recommendedName>
        <fullName evidence="9">Amino acid transporter transmembrane domain-containing protein</fullName>
    </recommendedName>
</protein>
<dbReference type="InterPro" id="IPR013057">
    <property type="entry name" value="AA_transpt_TM"/>
</dbReference>
<sequence length="708" mass="73038">MAALLESAADQQSLASDIRKLTRKATGLLTTMNQQLQKLRDKNQRAADEAMWIRVQLAAAADQLSGAAAAGAPRPPPLLELLAPQHTSCAALPSLQERVAEAAARSRAAADSGTTAGSSSGSSSGGGLAVDAAERPLDASQPERLEEALVAADSTGKLAGHSAGARAASATGIAAAAAAAAAAGSGGALFEASGSATEDGNCAAATNCNGAHTHGATGSSGGSSSSQGAHTSGSAAADAAVGGSKAQAGHSPTTLAAGGGSINGNGSGREGSSAVGASATAPLHSAHPAPWSAEPKVRLRPGYHLATTIATPAAYAYLPFAFAGLGWGPGMVALVMGIAVTWYASVLLSSLHEWNGVRYVRYRDVATSISGKWAGYSVVAFQQIASLGNNITLGIVAGVSMKALNQSFNPGSSITLQEFIIIFGSIQLVLSQFPTIYDLRLLNMVCTICTMGFAITATVLSVYAGYNRAPGSDPVSYTVLGDPTAKAFGIFAALGTVAFAFGDTILPEIQATLREPIKGNMYKSVALCYSVISAGYLMVTIAGYWAFGNAVNPYLPLSFVGPTWAVRMSEFFALLQIVGCSQIYCRPTYEVAEDYLMDQSKSPMSLRNVMARFAVTTTYCAILTLIGCAMPFFGAFLALCGAIGFTPLDFIMPLYLYNKVYKQKMNKGVWVTHWALIVLYTLVGIVAAIGAVYFIIQFASGFSFFADI</sequence>
<keyword evidence="6 8" id="KW-0472">Membrane</keyword>
<dbReference type="EMBL" id="SIDB01000001">
    <property type="protein sequence ID" value="KAI3439080.1"/>
    <property type="molecule type" value="Genomic_DNA"/>
</dbReference>
<evidence type="ECO:0000313" key="11">
    <source>
        <dbReference type="Proteomes" id="UP001055712"/>
    </source>
</evidence>
<evidence type="ECO:0000256" key="7">
    <source>
        <dbReference type="SAM" id="MobiDB-lite"/>
    </source>
</evidence>
<feature type="region of interest" description="Disordered" evidence="7">
    <location>
        <begin position="214"/>
        <end position="292"/>
    </location>
</feature>
<organism evidence="10 11">
    <name type="scientific">Chlorella vulgaris</name>
    <name type="common">Green alga</name>
    <dbReference type="NCBI Taxonomy" id="3077"/>
    <lineage>
        <taxon>Eukaryota</taxon>
        <taxon>Viridiplantae</taxon>
        <taxon>Chlorophyta</taxon>
        <taxon>core chlorophytes</taxon>
        <taxon>Trebouxiophyceae</taxon>
        <taxon>Chlorellales</taxon>
        <taxon>Chlorellaceae</taxon>
        <taxon>Chlorella clade</taxon>
        <taxon>Chlorella</taxon>
    </lineage>
</organism>
<dbReference type="OrthoDB" id="40134at2759"/>
<proteinExistence type="predicted"/>
<dbReference type="GO" id="GO:0016020">
    <property type="term" value="C:membrane"/>
    <property type="evidence" value="ECO:0007669"/>
    <property type="project" value="UniProtKB-SubCell"/>
</dbReference>
<feature type="compositionally biased region" description="Low complexity" evidence="7">
    <location>
        <begin position="103"/>
        <end position="122"/>
    </location>
</feature>
<keyword evidence="2" id="KW-0813">Transport</keyword>
<feature type="transmembrane region" description="Helical" evidence="8">
    <location>
        <begin position="606"/>
        <end position="626"/>
    </location>
</feature>
<keyword evidence="11" id="KW-1185">Reference proteome</keyword>
<accession>A0A9D4U0Y1</accession>
<feature type="domain" description="Amino acid transporter transmembrane" evidence="9">
    <location>
        <begin position="318"/>
        <end position="697"/>
    </location>
</feature>
<dbReference type="PANTHER" id="PTHR48017">
    <property type="entry name" value="OS05G0424000 PROTEIN-RELATED"/>
    <property type="match status" value="1"/>
</dbReference>
<evidence type="ECO:0000256" key="4">
    <source>
        <dbReference type="ARBA" id="ARBA00022970"/>
    </source>
</evidence>
<feature type="transmembrane region" description="Helical" evidence="8">
    <location>
        <begin position="419"/>
        <end position="437"/>
    </location>
</feature>